<sequence>MRTIEMRHLRYFIAVAESQSIIAASRALNIVQPALSRQIRDLENQVGTPLFVRHTRGVELTPAGASFLLDARQILRDAADACERASQIGQGLSGTLKIGVLPNYLFLPETLAILGHFRDHQADVMLSVEPMLSLQQAESIRNGELDGGIMAWRPKEDATLRGVRLLRDGFVLALPSASAQAASLPERLADVASETFIWFSRDRSAPQHDALIAACARAGFVPNIAQIGTDIPTILGLVAAGMGCAFVPASVRPVCPPTVHLVALKDLNVQLDVEFVCSADTCPPTVERFLASVRSVVRSAGRHRA</sequence>
<evidence type="ECO:0000256" key="4">
    <source>
        <dbReference type="ARBA" id="ARBA00023163"/>
    </source>
</evidence>
<comment type="similarity">
    <text evidence="1">Belongs to the LysR transcriptional regulatory family.</text>
</comment>
<evidence type="ECO:0000259" key="5">
    <source>
        <dbReference type="PROSITE" id="PS50931"/>
    </source>
</evidence>
<reference evidence="6 7" key="1">
    <citation type="submission" date="2021-03" db="EMBL/GenBank/DDBJ databases">
        <authorList>
            <person name="Peeters C."/>
        </authorList>
    </citation>
    <scope>NUCLEOTIDE SEQUENCE [LARGE SCALE GENOMIC DNA]</scope>
    <source>
        <strain evidence="6 7">LMG 26411</strain>
    </source>
</reference>
<dbReference type="InterPro" id="IPR036388">
    <property type="entry name" value="WH-like_DNA-bd_sf"/>
</dbReference>
<evidence type="ECO:0000313" key="7">
    <source>
        <dbReference type="Proteomes" id="UP000672657"/>
    </source>
</evidence>
<organism evidence="6 7">
    <name type="scientific">Cupriavidus numazuensis</name>
    <dbReference type="NCBI Taxonomy" id="221992"/>
    <lineage>
        <taxon>Bacteria</taxon>
        <taxon>Pseudomonadati</taxon>
        <taxon>Pseudomonadota</taxon>
        <taxon>Betaproteobacteria</taxon>
        <taxon>Burkholderiales</taxon>
        <taxon>Burkholderiaceae</taxon>
        <taxon>Cupriavidus</taxon>
    </lineage>
</organism>
<comment type="caution">
    <text evidence="6">The sequence shown here is derived from an EMBL/GenBank/DDBJ whole genome shotgun (WGS) entry which is preliminary data.</text>
</comment>
<proteinExistence type="inferred from homology"/>
<dbReference type="Gene3D" id="3.40.190.10">
    <property type="entry name" value="Periplasmic binding protein-like II"/>
    <property type="match status" value="2"/>
</dbReference>
<keyword evidence="7" id="KW-1185">Reference proteome</keyword>
<dbReference type="InterPro" id="IPR000847">
    <property type="entry name" value="LysR_HTH_N"/>
</dbReference>
<evidence type="ECO:0000256" key="1">
    <source>
        <dbReference type="ARBA" id="ARBA00009437"/>
    </source>
</evidence>
<dbReference type="SUPFAM" id="SSF46785">
    <property type="entry name" value="Winged helix' DNA-binding domain"/>
    <property type="match status" value="1"/>
</dbReference>
<dbReference type="PROSITE" id="PS50931">
    <property type="entry name" value="HTH_LYSR"/>
    <property type="match status" value="1"/>
</dbReference>
<feature type="domain" description="HTH lysR-type" evidence="5">
    <location>
        <begin position="4"/>
        <end position="61"/>
    </location>
</feature>
<dbReference type="PANTHER" id="PTHR30346:SF17">
    <property type="entry name" value="LYSR FAMILY TRANSCRIPTIONAL REGULATOR"/>
    <property type="match status" value="1"/>
</dbReference>
<dbReference type="InterPro" id="IPR036390">
    <property type="entry name" value="WH_DNA-bd_sf"/>
</dbReference>
<keyword evidence="2" id="KW-0805">Transcription regulation</keyword>
<dbReference type="EMBL" id="CAJPVI010000068">
    <property type="protein sequence ID" value="CAG2159946.1"/>
    <property type="molecule type" value="Genomic_DNA"/>
</dbReference>
<dbReference type="PRINTS" id="PR00039">
    <property type="entry name" value="HTHLYSR"/>
</dbReference>
<dbReference type="Pfam" id="PF00126">
    <property type="entry name" value="HTH_1"/>
    <property type="match status" value="1"/>
</dbReference>
<keyword evidence="4" id="KW-0804">Transcription</keyword>
<evidence type="ECO:0000313" key="6">
    <source>
        <dbReference type="EMBL" id="CAG2159946.1"/>
    </source>
</evidence>
<dbReference type="Pfam" id="PF03466">
    <property type="entry name" value="LysR_substrate"/>
    <property type="match status" value="1"/>
</dbReference>
<dbReference type="RefSeq" id="WP_211957876.1">
    <property type="nucleotide sequence ID" value="NZ_CAJPVI010000068.1"/>
</dbReference>
<gene>
    <name evidence="6" type="primary">hcaR_4</name>
    <name evidence="6" type="ORF">LMG26411_07106</name>
</gene>
<dbReference type="InterPro" id="IPR005119">
    <property type="entry name" value="LysR_subst-bd"/>
</dbReference>
<accession>A0ABN7Q9F9</accession>
<dbReference type="Proteomes" id="UP000672657">
    <property type="component" value="Unassembled WGS sequence"/>
</dbReference>
<dbReference type="Gene3D" id="1.10.10.10">
    <property type="entry name" value="Winged helix-like DNA-binding domain superfamily/Winged helix DNA-binding domain"/>
    <property type="match status" value="1"/>
</dbReference>
<dbReference type="PANTHER" id="PTHR30346">
    <property type="entry name" value="TRANSCRIPTIONAL DUAL REGULATOR HCAR-RELATED"/>
    <property type="match status" value="1"/>
</dbReference>
<name>A0ABN7Q9F9_9BURK</name>
<keyword evidence="3" id="KW-0238">DNA-binding</keyword>
<evidence type="ECO:0000256" key="3">
    <source>
        <dbReference type="ARBA" id="ARBA00023125"/>
    </source>
</evidence>
<evidence type="ECO:0000256" key="2">
    <source>
        <dbReference type="ARBA" id="ARBA00023015"/>
    </source>
</evidence>
<dbReference type="CDD" id="cd08414">
    <property type="entry name" value="PBP2_LTTR_aromatics_like"/>
    <property type="match status" value="1"/>
</dbReference>
<dbReference type="SUPFAM" id="SSF53850">
    <property type="entry name" value="Periplasmic binding protein-like II"/>
    <property type="match status" value="1"/>
</dbReference>
<protein>
    <submittedName>
        <fullName evidence="6">Hca operon transcriptional activator HcaR</fullName>
    </submittedName>
</protein>